<evidence type="ECO:0000313" key="2">
    <source>
        <dbReference type="EMBL" id="NCN65097.1"/>
    </source>
</evidence>
<evidence type="ECO:0000313" key="3">
    <source>
        <dbReference type="Proteomes" id="UP000768163"/>
    </source>
</evidence>
<dbReference type="GO" id="GO:0005737">
    <property type="term" value="C:cytoplasm"/>
    <property type="evidence" value="ECO:0007669"/>
    <property type="project" value="InterPro"/>
</dbReference>
<dbReference type="GO" id="GO:0005524">
    <property type="term" value="F:ATP binding"/>
    <property type="evidence" value="ECO:0007669"/>
    <property type="project" value="InterPro"/>
</dbReference>
<dbReference type="Pfam" id="PF08915">
    <property type="entry name" value="tRNA-Thr_ED"/>
    <property type="match status" value="1"/>
</dbReference>
<dbReference type="EMBL" id="JAACVF010000084">
    <property type="protein sequence ID" value="NCN65097.1"/>
    <property type="molecule type" value="Genomic_DNA"/>
</dbReference>
<gene>
    <name evidence="2" type="ORF">GW910_03355</name>
</gene>
<dbReference type="Gene3D" id="3.50.80.10">
    <property type="entry name" value="D-tyrosyl-tRNA(Tyr) deacylase"/>
    <property type="match status" value="1"/>
</dbReference>
<reference evidence="2" key="1">
    <citation type="submission" date="2019-11" db="EMBL/GenBank/DDBJ databases">
        <title>Lipid analysis of CO2-rich subsurface aquifers suggests an autotrophy-based deep biosphere with lysolipids enriched in CPR bacteria.</title>
        <authorList>
            <person name="Probst A.J."/>
            <person name="Elling F.J."/>
            <person name="Castelle C.J."/>
            <person name="Zhu Q."/>
            <person name="Elvert M."/>
            <person name="Birarda G."/>
            <person name="Holman H.-Y."/>
            <person name="Lane K.R."/>
            <person name="Ladd B."/>
            <person name="Ryan M.C."/>
            <person name="Woyke T."/>
            <person name="Hinrichs K.-U."/>
            <person name="Banfield J.F."/>
        </authorList>
    </citation>
    <scope>NUCLEOTIDE SEQUENCE</scope>
    <source>
        <strain evidence="2">CG_2015-01_33_1645</strain>
    </source>
</reference>
<dbReference type="Proteomes" id="UP000768163">
    <property type="component" value="Unassembled WGS sequence"/>
</dbReference>
<sequence>MKILFIHADYIKIEVKKKAISDADEINAKNLEANECLVVWTAVEKDDEKNKDEILNKFYL</sequence>
<dbReference type="GO" id="GO:0008270">
    <property type="term" value="F:zinc ion binding"/>
    <property type="evidence" value="ECO:0007669"/>
    <property type="project" value="InterPro"/>
</dbReference>
<dbReference type="InterPro" id="IPR015011">
    <property type="entry name" value="Threonyl-tRNA_syn_edit_dom_arc"/>
</dbReference>
<comment type="caution">
    <text evidence="2">The sequence shown here is derived from an EMBL/GenBank/DDBJ whole genome shotgun (WGS) entry which is preliminary data.</text>
</comment>
<proteinExistence type="predicted"/>
<dbReference type="InterPro" id="IPR023509">
    <property type="entry name" value="DTD-like_sf"/>
</dbReference>
<protein>
    <recommendedName>
        <fullName evidence="1">Threonyl-tRNA synthetase editing domain-containing protein</fullName>
    </recommendedName>
</protein>
<accession>A0A8J7Z0W3</accession>
<evidence type="ECO:0000259" key="1">
    <source>
        <dbReference type="Pfam" id="PF08915"/>
    </source>
</evidence>
<dbReference type="GO" id="GO:0004829">
    <property type="term" value="F:threonine-tRNA ligase activity"/>
    <property type="evidence" value="ECO:0007669"/>
    <property type="project" value="InterPro"/>
</dbReference>
<feature type="domain" description="Threonyl-tRNA synthetase editing" evidence="1">
    <location>
        <begin position="1"/>
        <end position="57"/>
    </location>
</feature>
<dbReference type="AlphaFoldDB" id="A0A8J7Z0W3"/>
<organism evidence="2 3">
    <name type="scientific">Candidatus Altarchaeum hamiconexum</name>
    <dbReference type="NCBI Taxonomy" id="1803513"/>
    <lineage>
        <taxon>Archaea</taxon>
        <taxon>Candidatus Altarchaeota</taxon>
        <taxon>Candidatus Altiarchaeia</taxon>
        <taxon>Candidatus Altarchaeales</taxon>
        <taxon>Candidatus Altarchaeaceae</taxon>
        <taxon>Candidatus Altarchaeum</taxon>
    </lineage>
</organism>
<name>A0A8J7Z0W3_9ARCH</name>